<reference evidence="1" key="1">
    <citation type="submission" date="2023-07" db="EMBL/GenBank/DDBJ databases">
        <title>Marinobacter sp. chi1 genome sequencing and assembly.</title>
        <authorList>
            <person name="Park S."/>
        </authorList>
    </citation>
    <scope>NUCLEOTIDE SEQUENCE</scope>
    <source>
        <strain evidence="1">Chi1</strain>
    </source>
</reference>
<dbReference type="SUPFAM" id="SSF53850">
    <property type="entry name" value="Periplasmic binding protein-like II"/>
    <property type="match status" value="1"/>
</dbReference>
<accession>A0ABT8VZV7</accession>
<dbReference type="EMBL" id="JAUMIS010000001">
    <property type="protein sequence ID" value="MDO3721517.1"/>
    <property type="molecule type" value="Genomic_DNA"/>
</dbReference>
<keyword evidence="2" id="KW-1185">Reference proteome</keyword>
<evidence type="ECO:0000313" key="1">
    <source>
        <dbReference type="EMBL" id="MDO3721517.1"/>
    </source>
</evidence>
<gene>
    <name evidence="1" type="ORF">QVZ43_07255</name>
</gene>
<proteinExistence type="predicted"/>
<organism evidence="1 2">
    <name type="scientific">Marinobacter suaedae</name>
    <dbReference type="NCBI Taxonomy" id="3057675"/>
    <lineage>
        <taxon>Bacteria</taxon>
        <taxon>Pseudomonadati</taxon>
        <taxon>Pseudomonadota</taxon>
        <taxon>Gammaproteobacteria</taxon>
        <taxon>Pseudomonadales</taxon>
        <taxon>Marinobacteraceae</taxon>
        <taxon>Marinobacter</taxon>
    </lineage>
</organism>
<dbReference type="Gene3D" id="3.40.190.10">
    <property type="entry name" value="Periplasmic binding protein-like II"/>
    <property type="match status" value="2"/>
</dbReference>
<protein>
    <submittedName>
        <fullName evidence="1">Transporter substrate-binding domain-containing protein</fullName>
    </submittedName>
</protein>
<evidence type="ECO:0000313" key="2">
    <source>
        <dbReference type="Proteomes" id="UP001168640"/>
    </source>
</evidence>
<sequence length="279" mass="31501">MSVTGRFSRTFLQLASTALLAGWLPIAQSETVITLGAYHFPPIADMGSNQKPKGLLGDLITALEAAHDDLDIRVFHTSPKRRYLDFEAGRYDIILFESADWGWSDRDALISQPILVEEEVYVALNKPDRDQSFFDAIASRSIVAMSGYHYGFADRETDPDVLRQNFRIEFSDNHNRSLRLIKADRPSLAEVAIINRSYLRDILAENDVCRSQLLISDKPDQRYQLRVIGRKEGRVTADDLMRLLHPLIANGSYAELVHKWGLQLPDNLPAQLAANGHPE</sequence>
<comment type="caution">
    <text evidence="1">The sequence shown here is derived from an EMBL/GenBank/DDBJ whole genome shotgun (WGS) entry which is preliminary data.</text>
</comment>
<name>A0ABT8VZV7_9GAMM</name>
<dbReference type="Proteomes" id="UP001168640">
    <property type="component" value="Unassembled WGS sequence"/>
</dbReference>
<dbReference type="RefSeq" id="WP_302909392.1">
    <property type="nucleotide sequence ID" value="NZ_JAUMIS010000001.1"/>
</dbReference>